<gene>
    <name evidence="6" type="ORF">F8O03_12825</name>
</gene>
<proteinExistence type="predicted"/>
<dbReference type="GO" id="GO:0003723">
    <property type="term" value="F:RNA binding"/>
    <property type="evidence" value="ECO:0007669"/>
    <property type="project" value="InterPro"/>
</dbReference>
<dbReference type="Pfam" id="PF13185">
    <property type="entry name" value="GAF_2"/>
    <property type="match status" value="1"/>
</dbReference>
<evidence type="ECO:0000256" key="4">
    <source>
        <dbReference type="ARBA" id="ARBA00023163"/>
    </source>
</evidence>
<dbReference type="SMART" id="SM01012">
    <property type="entry name" value="ANTAR"/>
    <property type="match status" value="1"/>
</dbReference>
<dbReference type="SMART" id="SM00065">
    <property type="entry name" value="GAF"/>
    <property type="match status" value="1"/>
</dbReference>
<evidence type="ECO:0000256" key="3">
    <source>
        <dbReference type="ARBA" id="ARBA00023015"/>
    </source>
</evidence>
<reference evidence="6 7" key="1">
    <citation type="submission" date="2019-09" db="EMBL/GenBank/DDBJ databases">
        <title>Phylogeny of genus Pseudoclavibacter and closely related genus.</title>
        <authorList>
            <person name="Li Y."/>
        </authorList>
    </citation>
    <scope>NUCLEOTIDE SEQUENCE [LARGE SCALE GENOMIC DNA]</scope>
    <source>
        <strain evidence="6 7">THG-MD12</strain>
    </source>
</reference>
<dbReference type="Gene3D" id="3.30.450.40">
    <property type="match status" value="1"/>
</dbReference>
<dbReference type="SUPFAM" id="SSF55781">
    <property type="entry name" value="GAF domain-like"/>
    <property type="match status" value="1"/>
</dbReference>
<evidence type="ECO:0000256" key="1">
    <source>
        <dbReference type="ARBA" id="ARBA00022679"/>
    </source>
</evidence>
<keyword evidence="2" id="KW-0418">Kinase</keyword>
<evidence type="ECO:0000256" key="2">
    <source>
        <dbReference type="ARBA" id="ARBA00022777"/>
    </source>
</evidence>
<accession>A0A7J5B0Z4</accession>
<dbReference type="AlphaFoldDB" id="A0A7J5B0Z4"/>
<dbReference type="InterPro" id="IPR036388">
    <property type="entry name" value="WH-like_DNA-bd_sf"/>
</dbReference>
<dbReference type="InterPro" id="IPR011006">
    <property type="entry name" value="CheY-like_superfamily"/>
</dbReference>
<dbReference type="EMBL" id="WBJX01000004">
    <property type="protein sequence ID" value="KAB1637368.1"/>
    <property type="molecule type" value="Genomic_DNA"/>
</dbReference>
<dbReference type="InterPro" id="IPR005561">
    <property type="entry name" value="ANTAR"/>
</dbReference>
<protein>
    <submittedName>
        <fullName evidence="6">GAF and ANTAR domain-containing protein</fullName>
    </submittedName>
</protein>
<organism evidence="6 7">
    <name type="scientific">Pseudoclavibacter terrae</name>
    <dbReference type="NCBI Taxonomy" id="1530195"/>
    <lineage>
        <taxon>Bacteria</taxon>
        <taxon>Bacillati</taxon>
        <taxon>Actinomycetota</taxon>
        <taxon>Actinomycetes</taxon>
        <taxon>Micrococcales</taxon>
        <taxon>Microbacteriaceae</taxon>
        <taxon>Pseudoclavibacter</taxon>
    </lineage>
</organism>
<name>A0A7J5B0Z4_9MICO</name>
<sequence>MRDARDTQLLETFAVLADTLVAGYDVVDLLQSLVDRCQSLLEVTAAGILLADEHGDLELVVSTSEAASVVETMQISADAGPCIQSFSEGRIVAIEDIREAPESWRMFKESALEHGYLAVQAVPLKLRDTTIGTLNLLRAAPGEFPRQETVAARALADVATIGIIQERTIRHADTVREQLQNALKSRVVIEQAKGVVAYRRSITPEEAFDVIRGYARSNRLSLSQVAAQLVARTLDI</sequence>
<evidence type="ECO:0000259" key="5">
    <source>
        <dbReference type="PROSITE" id="PS50921"/>
    </source>
</evidence>
<dbReference type="InterPro" id="IPR029016">
    <property type="entry name" value="GAF-like_dom_sf"/>
</dbReference>
<comment type="caution">
    <text evidence="6">The sequence shown here is derived from an EMBL/GenBank/DDBJ whole genome shotgun (WGS) entry which is preliminary data.</text>
</comment>
<feature type="domain" description="ANTAR" evidence="5">
    <location>
        <begin position="169"/>
        <end position="230"/>
    </location>
</feature>
<dbReference type="PIRSF" id="PIRSF036625">
    <property type="entry name" value="GAF_ANTAR"/>
    <property type="match status" value="1"/>
</dbReference>
<dbReference type="Pfam" id="PF03861">
    <property type="entry name" value="ANTAR"/>
    <property type="match status" value="1"/>
</dbReference>
<dbReference type="Proteomes" id="UP000490386">
    <property type="component" value="Unassembled WGS sequence"/>
</dbReference>
<evidence type="ECO:0000313" key="6">
    <source>
        <dbReference type="EMBL" id="KAB1637368.1"/>
    </source>
</evidence>
<keyword evidence="1" id="KW-0808">Transferase</keyword>
<dbReference type="SUPFAM" id="SSF52172">
    <property type="entry name" value="CheY-like"/>
    <property type="match status" value="1"/>
</dbReference>
<keyword evidence="7" id="KW-1185">Reference proteome</keyword>
<keyword evidence="3" id="KW-0805">Transcription regulation</keyword>
<keyword evidence="4" id="KW-0804">Transcription</keyword>
<dbReference type="InterPro" id="IPR003018">
    <property type="entry name" value="GAF"/>
</dbReference>
<dbReference type="Gene3D" id="1.10.10.10">
    <property type="entry name" value="Winged helix-like DNA-binding domain superfamily/Winged helix DNA-binding domain"/>
    <property type="match status" value="1"/>
</dbReference>
<dbReference type="InterPro" id="IPR012074">
    <property type="entry name" value="GAF_ANTAR"/>
</dbReference>
<dbReference type="PROSITE" id="PS50921">
    <property type="entry name" value="ANTAR"/>
    <property type="match status" value="1"/>
</dbReference>
<dbReference type="GO" id="GO:0016301">
    <property type="term" value="F:kinase activity"/>
    <property type="evidence" value="ECO:0007669"/>
    <property type="project" value="UniProtKB-KW"/>
</dbReference>
<dbReference type="OrthoDB" id="3683444at2"/>
<evidence type="ECO:0000313" key="7">
    <source>
        <dbReference type="Proteomes" id="UP000490386"/>
    </source>
</evidence>